<proteinExistence type="predicted"/>
<sequence>MNKTVQFWDEMEDAWTLVINCEVHFEILEECKRFTEWQDFYVARKKPLQFSRYGKKGFPDRTMTFPTNDTFPVFMKWFRTHKDKFGWKAPEIRKLGAGAVIFPHNHDKNTPQYIYNMSINHPKGCRFGVHPVG</sequence>
<accession>A0A382G1N7</accession>
<evidence type="ECO:0000313" key="1">
    <source>
        <dbReference type="EMBL" id="SVB69198.1"/>
    </source>
</evidence>
<organism evidence="1">
    <name type="scientific">marine metagenome</name>
    <dbReference type="NCBI Taxonomy" id="408172"/>
    <lineage>
        <taxon>unclassified sequences</taxon>
        <taxon>metagenomes</taxon>
        <taxon>ecological metagenomes</taxon>
    </lineage>
</organism>
<dbReference type="EMBL" id="UINC01053094">
    <property type="protein sequence ID" value="SVB69198.1"/>
    <property type="molecule type" value="Genomic_DNA"/>
</dbReference>
<gene>
    <name evidence="1" type="ORF">METZ01_LOCUS222052</name>
</gene>
<feature type="non-terminal residue" evidence="1">
    <location>
        <position position="133"/>
    </location>
</feature>
<protein>
    <submittedName>
        <fullName evidence="1">Uncharacterized protein</fullName>
    </submittedName>
</protein>
<dbReference type="AlphaFoldDB" id="A0A382G1N7"/>
<reference evidence="1" key="1">
    <citation type="submission" date="2018-05" db="EMBL/GenBank/DDBJ databases">
        <authorList>
            <person name="Lanie J.A."/>
            <person name="Ng W.-L."/>
            <person name="Kazmierczak K.M."/>
            <person name="Andrzejewski T.M."/>
            <person name="Davidsen T.M."/>
            <person name="Wayne K.J."/>
            <person name="Tettelin H."/>
            <person name="Glass J.I."/>
            <person name="Rusch D."/>
            <person name="Podicherti R."/>
            <person name="Tsui H.-C.T."/>
            <person name="Winkler M.E."/>
        </authorList>
    </citation>
    <scope>NUCLEOTIDE SEQUENCE</scope>
</reference>
<name>A0A382G1N7_9ZZZZ</name>